<name>A0AAD5QHD7_PARTN</name>
<dbReference type="EMBL" id="JAHQIW010000721">
    <property type="protein sequence ID" value="KAJ1349704.1"/>
    <property type="molecule type" value="Genomic_DNA"/>
</dbReference>
<protein>
    <submittedName>
        <fullName evidence="1">Uncharacterized protein</fullName>
    </submittedName>
</protein>
<reference evidence="1" key="1">
    <citation type="submission" date="2021-06" db="EMBL/GenBank/DDBJ databases">
        <title>Parelaphostrongylus tenuis whole genome reference sequence.</title>
        <authorList>
            <person name="Garwood T.J."/>
            <person name="Larsen P.A."/>
            <person name="Fountain-Jones N.M."/>
            <person name="Garbe J.R."/>
            <person name="Macchietto M.G."/>
            <person name="Kania S.A."/>
            <person name="Gerhold R.W."/>
            <person name="Richards J.E."/>
            <person name="Wolf T.M."/>
        </authorList>
    </citation>
    <scope>NUCLEOTIDE SEQUENCE</scope>
    <source>
        <strain evidence="1">MNPRO001-30</strain>
        <tissue evidence="1">Meninges</tissue>
    </source>
</reference>
<evidence type="ECO:0000313" key="2">
    <source>
        <dbReference type="Proteomes" id="UP001196413"/>
    </source>
</evidence>
<dbReference type="AlphaFoldDB" id="A0AAD5QHD7"/>
<proteinExistence type="predicted"/>
<comment type="caution">
    <text evidence="1">The sequence shown here is derived from an EMBL/GenBank/DDBJ whole genome shotgun (WGS) entry which is preliminary data.</text>
</comment>
<keyword evidence="2" id="KW-1185">Reference proteome</keyword>
<evidence type="ECO:0000313" key="1">
    <source>
        <dbReference type="EMBL" id="KAJ1349704.1"/>
    </source>
</evidence>
<sequence length="77" mass="8997">MKDSVEGIFTFWLSMLSPRYGGNIRIVRKLVLFFRIHLSWLFAVQDLFHLTDRGPANHVVGYAIFPQHGSKRLNEDH</sequence>
<organism evidence="1 2">
    <name type="scientific">Parelaphostrongylus tenuis</name>
    <name type="common">Meningeal worm</name>
    <dbReference type="NCBI Taxonomy" id="148309"/>
    <lineage>
        <taxon>Eukaryota</taxon>
        <taxon>Metazoa</taxon>
        <taxon>Ecdysozoa</taxon>
        <taxon>Nematoda</taxon>
        <taxon>Chromadorea</taxon>
        <taxon>Rhabditida</taxon>
        <taxon>Rhabditina</taxon>
        <taxon>Rhabditomorpha</taxon>
        <taxon>Strongyloidea</taxon>
        <taxon>Metastrongylidae</taxon>
        <taxon>Parelaphostrongylus</taxon>
    </lineage>
</organism>
<dbReference type="Proteomes" id="UP001196413">
    <property type="component" value="Unassembled WGS sequence"/>
</dbReference>
<gene>
    <name evidence="1" type="ORF">KIN20_005324</name>
</gene>
<accession>A0AAD5QHD7</accession>